<protein>
    <recommendedName>
        <fullName evidence="6">Metallopeptidase domain-containing protein</fullName>
    </recommendedName>
</protein>
<reference evidence="4 5" key="1">
    <citation type="submission" date="2007-10" db="EMBL/GenBank/DDBJ databases">
        <title>Complete sequence of Desulfococcus oleovorans Hxd3.</title>
        <authorList>
            <consortium name="US DOE Joint Genome Institute"/>
            <person name="Copeland A."/>
            <person name="Lucas S."/>
            <person name="Lapidus A."/>
            <person name="Barry K."/>
            <person name="Glavina del Rio T."/>
            <person name="Dalin E."/>
            <person name="Tice H."/>
            <person name="Pitluck S."/>
            <person name="Kiss H."/>
            <person name="Brettin T."/>
            <person name="Bruce D."/>
            <person name="Detter J.C."/>
            <person name="Han C."/>
            <person name="Schmutz J."/>
            <person name="Larimer F."/>
            <person name="Land M."/>
            <person name="Hauser L."/>
            <person name="Kyrpides N."/>
            <person name="Kim E."/>
            <person name="Wawrik B."/>
            <person name="Richardson P."/>
        </authorList>
    </citation>
    <scope>NUCLEOTIDE SEQUENCE [LARGE SCALE GENOMIC DNA]</scope>
    <source>
        <strain evidence="5">DSM 6200 / JCM 39069 / Hxd3</strain>
    </source>
</reference>
<evidence type="ECO:0000259" key="2">
    <source>
        <dbReference type="Pfam" id="PF09967"/>
    </source>
</evidence>
<evidence type="ECO:0000259" key="3">
    <source>
        <dbReference type="Pfam" id="PF13203"/>
    </source>
</evidence>
<name>A8ZZQ2_DESOH</name>
<evidence type="ECO:0008006" key="6">
    <source>
        <dbReference type="Google" id="ProtNLM"/>
    </source>
</evidence>
<dbReference type="OrthoDB" id="9554542at2"/>
<evidence type="ECO:0000313" key="4">
    <source>
        <dbReference type="EMBL" id="ABW68924.1"/>
    </source>
</evidence>
<dbReference type="AlphaFoldDB" id="A8ZZQ2"/>
<dbReference type="HOGENOM" id="CLU_599534_0_0_7"/>
<dbReference type="PANTHER" id="PTHR38730">
    <property type="entry name" value="SLL7028 PROTEIN"/>
    <property type="match status" value="1"/>
</dbReference>
<dbReference type="STRING" id="96561.Dole_3121"/>
<accession>A8ZZQ2</accession>
<evidence type="ECO:0000313" key="5">
    <source>
        <dbReference type="Proteomes" id="UP000008561"/>
    </source>
</evidence>
<feature type="domain" description="Putative metallopeptidase" evidence="3">
    <location>
        <begin position="52"/>
        <end position="308"/>
    </location>
</feature>
<dbReference type="EMBL" id="CP000859">
    <property type="protein sequence ID" value="ABW68924.1"/>
    <property type="molecule type" value="Genomic_DNA"/>
</dbReference>
<feature type="domain" description="VWA-like" evidence="2">
    <location>
        <begin position="318"/>
        <end position="455"/>
    </location>
</feature>
<organism evidence="4 5">
    <name type="scientific">Desulfosudis oleivorans (strain DSM 6200 / JCM 39069 / Hxd3)</name>
    <name type="common">Desulfococcus oleovorans</name>
    <dbReference type="NCBI Taxonomy" id="96561"/>
    <lineage>
        <taxon>Bacteria</taxon>
        <taxon>Pseudomonadati</taxon>
        <taxon>Thermodesulfobacteriota</taxon>
        <taxon>Desulfobacteria</taxon>
        <taxon>Desulfobacterales</taxon>
        <taxon>Desulfosudaceae</taxon>
        <taxon>Desulfosudis</taxon>
    </lineage>
</organism>
<dbReference type="Pfam" id="PF13203">
    <property type="entry name" value="DUF2201_N"/>
    <property type="match status" value="1"/>
</dbReference>
<gene>
    <name evidence="4" type="ordered locus">Dole_3121</name>
</gene>
<dbReference type="eggNOG" id="COG3864">
    <property type="taxonomic scope" value="Bacteria"/>
</dbReference>
<dbReference type="KEGG" id="dol:Dole_3121"/>
<keyword evidence="5" id="KW-1185">Reference proteome</keyword>
<dbReference type="PANTHER" id="PTHR38730:SF1">
    <property type="entry name" value="SLL7028 PROTEIN"/>
    <property type="match status" value="1"/>
</dbReference>
<sequence>MTGTSVIDKWDDVLSQLWRQSRFASYFYQAVSLVGSENVPTLALAVSSRRFVLFYNQPFVLNTPADHLIGLLIHEMLHIVLNHAHRGRSGQNVHFRNLAQDMVINSYLKGHARTFFSRKDEGARAFLALPPGLPEIPAAFGKRVGRTEIFDVTWEAVYLWLLARHQDRGERHGENRPAAGPLPGAEPWESGNRDPDKALPPEGIQFVDGNGAPLPTGIHLFSTENAHQQARAGAERILGFVRNHDECRGERLYSDLSRLIRQPVPARDLKWKKTVRSIADRMCRTSRWDYSFARPNRRFFDAGIYAPGRYLKNRPLITIVVDVSGSMTAHPGELEAAFGAVEELTSDFQVNLLCIDQDLFVPRQHEAARPVNGESGHYLYQKGDWRHIKTGSRGATFFAPLFNVYMKNRTGALVVITDGEIYDLNALAPYSPTLWVISGNRRQFFNPPFGSVMDITETS</sequence>
<dbReference type="Proteomes" id="UP000008561">
    <property type="component" value="Chromosome"/>
</dbReference>
<proteinExistence type="predicted"/>
<dbReference type="InterPro" id="IPR018698">
    <property type="entry name" value="VWA-like_dom"/>
</dbReference>
<dbReference type="Pfam" id="PF09967">
    <property type="entry name" value="DUF2201"/>
    <property type="match status" value="1"/>
</dbReference>
<feature type="region of interest" description="Disordered" evidence="1">
    <location>
        <begin position="170"/>
        <end position="198"/>
    </location>
</feature>
<evidence type="ECO:0000256" key="1">
    <source>
        <dbReference type="SAM" id="MobiDB-lite"/>
    </source>
</evidence>
<dbReference type="RefSeq" id="WP_012176534.1">
    <property type="nucleotide sequence ID" value="NC_009943.1"/>
</dbReference>
<dbReference type="InterPro" id="IPR025154">
    <property type="entry name" value="Put_metallopeptidase_dom"/>
</dbReference>